<keyword evidence="3" id="KW-1185">Reference proteome</keyword>
<accession>A0ABR3VUT7</accession>
<dbReference type="EMBL" id="JAZHXJ010001104">
    <property type="protein sequence ID" value="KAL1845444.1"/>
    <property type="molecule type" value="Genomic_DNA"/>
</dbReference>
<evidence type="ECO:0000256" key="1">
    <source>
        <dbReference type="SAM" id="MobiDB-lite"/>
    </source>
</evidence>
<dbReference type="Proteomes" id="UP001586593">
    <property type="component" value="Unassembled WGS sequence"/>
</dbReference>
<evidence type="ECO:0000313" key="2">
    <source>
        <dbReference type="EMBL" id="KAL1845444.1"/>
    </source>
</evidence>
<feature type="compositionally biased region" description="Basic and acidic residues" evidence="1">
    <location>
        <begin position="118"/>
        <end position="131"/>
    </location>
</feature>
<gene>
    <name evidence="2" type="ORF">VTK73DRAFT_557</name>
</gene>
<organism evidence="2 3">
    <name type="scientific">Phialemonium thermophilum</name>
    <dbReference type="NCBI Taxonomy" id="223376"/>
    <lineage>
        <taxon>Eukaryota</taxon>
        <taxon>Fungi</taxon>
        <taxon>Dikarya</taxon>
        <taxon>Ascomycota</taxon>
        <taxon>Pezizomycotina</taxon>
        <taxon>Sordariomycetes</taxon>
        <taxon>Sordariomycetidae</taxon>
        <taxon>Cephalothecales</taxon>
        <taxon>Cephalothecaceae</taxon>
        <taxon>Phialemonium</taxon>
    </lineage>
</organism>
<evidence type="ECO:0000313" key="3">
    <source>
        <dbReference type="Proteomes" id="UP001586593"/>
    </source>
</evidence>
<protein>
    <submittedName>
        <fullName evidence="2">Uncharacterized protein</fullName>
    </submittedName>
</protein>
<sequence>MSGSERPGAKRVLIVVSRTSNYWAEAWTAPANLMSTSLRLLQDQELIPPTTLDDPSAVTFVAKERWDVRTFLVLDIWHAAYDPDTAHLPGQNELPVVVVSFGRGEAATAYRAGTPTENRVDRELRDLHDRTGPGSRPPFEVDHADGKQAVIIGPWSLRRASRGRRWQDM</sequence>
<feature type="region of interest" description="Disordered" evidence="1">
    <location>
        <begin position="114"/>
        <end position="143"/>
    </location>
</feature>
<name>A0ABR3VUT7_9PEZI</name>
<comment type="caution">
    <text evidence="2">The sequence shown here is derived from an EMBL/GenBank/DDBJ whole genome shotgun (WGS) entry which is preliminary data.</text>
</comment>
<reference evidence="2 3" key="1">
    <citation type="journal article" date="2024" name="Commun. Biol.">
        <title>Comparative genomic analysis of thermophilic fungi reveals convergent evolutionary adaptations and gene losses.</title>
        <authorList>
            <person name="Steindorff A.S."/>
            <person name="Aguilar-Pontes M.V."/>
            <person name="Robinson A.J."/>
            <person name="Andreopoulos B."/>
            <person name="LaButti K."/>
            <person name="Kuo A."/>
            <person name="Mondo S."/>
            <person name="Riley R."/>
            <person name="Otillar R."/>
            <person name="Haridas S."/>
            <person name="Lipzen A."/>
            <person name="Grimwood J."/>
            <person name="Schmutz J."/>
            <person name="Clum A."/>
            <person name="Reid I.D."/>
            <person name="Moisan M.C."/>
            <person name="Butler G."/>
            <person name="Nguyen T.T.M."/>
            <person name="Dewar K."/>
            <person name="Conant G."/>
            <person name="Drula E."/>
            <person name="Henrissat B."/>
            <person name="Hansel C."/>
            <person name="Singer S."/>
            <person name="Hutchinson M.I."/>
            <person name="de Vries R.P."/>
            <person name="Natvig D.O."/>
            <person name="Powell A.J."/>
            <person name="Tsang A."/>
            <person name="Grigoriev I.V."/>
        </authorList>
    </citation>
    <scope>NUCLEOTIDE SEQUENCE [LARGE SCALE GENOMIC DNA]</scope>
    <source>
        <strain evidence="2 3">ATCC 24622</strain>
    </source>
</reference>
<proteinExistence type="predicted"/>